<dbReference type="PROSITE" id="PS50878">
    <property type="entry name" value="RT_POL"/>
    <property type="match status" value="1"/>
</dbReference>
<evidence type="ECO:0000313" key="4">
    <source>
        <dbReference type="EMBL" id="KAL0149365.1"/>
    </source>
</evidence>
<comment type="caution">
    <text evidence="4">The sequence shown here is derived from an EMBL/GenBank/DDBJ whole genome shotgun (WGS) entry which is preliminary data.</text>
</comment>
<keyword evidence="2" id="KW-0472">Membrane</keyword>
<evidence type="ECO:0000259" key="3">
    <source>
        <dbReference type="PROSITE" id="PS50878"/>
    </source>
</evidence>
<evidence type="ECO:0000313" key="5">
    <source>
        <dbReference type="Proteomes" id="UP001529510"/>
    </source>
</evidence>
<dbReference type="InterPro" id="IPR000477">
    <property type="entry name" value="RT_dom"/>
</dbReference>
<gene>
    <name evidence="4" type="ORF">M9458_055403</name>
</gene>
<dbReference type="PANTHER" id="PTHR47510:SF3">
    <property type="entry name" value="ENDO_EXONUCLEASE_PHOSPHATASE DOMAIN-CONTAINING PROTEIN"/>
    <property type="match status" value="1"/>
</dbReference>
<proteinExistence type="predicted"/>
<sequence>MQLPVARIVYIRDQLFNLRPATASDNTPREIPPECWHKTHRGCRGNKKLRRKREALKQRRLMMRKFKPFLPSIIMGNVRSLANKMDELTALSQSQREYRECSVMCFTETWLHQDIPDDNATVTGFHMVRADRDCVGSGKRKGGGLAVLVNNRWCNPAHITVKECICNPDVELCAVGLRPYYLPREFSHVVMVILYAPPSANPSIACDTIHSVIARIQTQHPSAFIAISGDFNHINLDKTLPTFTQFVNCPTREGRIIDLLYANVRDAYSSSPLPPLGRSDHNLIHLTPCYVPLVKRLPATSKIVRRWTEEANETLQGCFEVTDWQALCEPHGQDIDGITECITGYINFCVDTIVPVRTVNCYPNNEPWVTKDIKAILNRKKKAFRDGNKVEVRAIQRDLRIKIREAKEKYRRKLEWKLQQNNMREVWSGMRTITGYKLSGSGGVNGGVEQANELNQFFNRFDTVTPIHPANDSSAAERQRPAASPALSSPTDHLDGPACTSSSDPSADSHHLEITGSPPPPITFTTEQVRRQLQKIHIGKSAGPDGVSPRVLKDCALQLSGVLHYVFNLSLSLQRVPVMWKTSCLVPVPKMPRPSDLKDYRPVVLTSHIMKTLERLILEQLRPMVQPLLDPLQFAYQPRLGVEDAVIFLLNRVYTHLDKPASTVRIMFFDFSSAFDTIRPALLAKKLMAMQVDAPLVSWMVDYLTGRPQYVRLQSCMSDRLISNTGAPQGTVLSPFLFTLYTTDFDYRTETCHLQKFSDDSAVVGCITGGDEREYRAVVDNFVTWSESNHLLLNVTKTKELVVDLRRTKAPVTPTSIKGFNVEVVEEYKYLGVYLDHKLDWCKNVDTVYRKGQSRLYFLRQLRSFNICRTMLRMFYESVVASAIMYAVVCWGSSLRVRDINRLNRIIRKAGHVVGEELDSLTEVSERRMLSKIKTILDFPSHPLHTVLTSYRSTFSNRLRLPRCTTERDRKSFLPVSIKLLNSEL</sequence>
<keyword evidence="5" id="KW-1185">Reference proteome</keyword>
<dbReference type="InterPro" id="IPR015095">
    <property type="entry name" value="AlkB_hom8_N"/>
</dbReference>
<dbReference type="InterPro" id="IPR036691">
    <property type="entry name" value="Endo/exonu/phosph_ase_sf"/>
</dbReference>
<dbReference type="EMBL" id="JAMKFB020000477">
    <property type="protein sequence ID" value="KAL0149365.1"/>
    <property type="molecule type" value="Genomic_DNA"/>
</dbReference>
<protein>
    <recommendedName>
        <fullName evidence="3">Reverse transcriptase domain-containing protein</fullName>
    </recommendedName>
</protein>
<keyword evidence="2" id="KW-0812">Transmembrane</keyword>
<dbReference type="CDD" id="cd01650">
    <property type="entry name" value="RT_nLTR_like"/>
    <property type="match status" value="1"/>
</dbReference>
<keyword evidence="2" id="KW-1133">Transmembrane helix</keyword>
<dbReference type="Pfam" id="PF00078">
    <property type="entry name" value="RVT_1"/>
    <property type="match status" value="1"/>
</dbReference>
<dbReference type="InterPro" id="IPR043502">
    <property type="entry name" value="DNA/RNA_pol_sf"/>
</dbReference>
<dbReference type="SUPFAM" id="SSF56672">
    <property type="entry name" value="DNA/RNA polymerases"/>
    <property type="match status" value="1"/>
</dbReference>
<dbReference type="Proteomes" id="UP001529510">
    <property type="component" value="Unassembled WGS sequence"/>
</dbReference>
<dbReference type="SUPFAM" id="SSF56219">
    <property type="entry name" value="DNase I-like"/>
    <property type="match status" value="1"/>
</dbReference>
<dbReference type="Pfam" id="PF09004">
    <property type="entry name" value="ALKBH8_N"/>
    <property type="match status" value="1"/>
</dbReference>
<evidence type="ECO:0000256" key="1">
    <source>
        <dbReference type="SAM" id="MobiDB-lite"/>
    </source>
</evidence>
<feature type="region of interest" description="Disordered" evidence="1">
    <location>
        <begin position="465"/>
        <end position="524"/>
    </location>
</feature>
<reference evidence="4 5" key="1">
    <citation type="submission" date="2024-05" db="EMBL/GenBank/DDBJ databases">
        <title>Genome sequencing and assembly of Indian major carp, Cirrhinus mrigala (Hamilton, 1822).</title>
        <authorList>
            <person name="Mohindra V."/>
            <person name="Chowdhury L.M."/>
            <person name="Lal K."/>
            <person name="Jena J.K."/>
        </authorList>
    </citation>
    <scope>NUCLEOTIDE SEQUENCE [LARGE SCALE GENOMIC DNA]</scope>
    <source>
        <strain evidence="4">CM1030</strain>
        <tissue evidence="4">Blood</tissue>
    </source>
</reference>
<name>A0ABD0MIB9_CIRMR</name>
<dbReference type="AlphaFoldDB" id="A0ABD0MIB9"/>
<evidence type="ECO:0000256" key="2">
    <source>
        <dbReference type="SAM" id="Phobius"/>
    </source>
</evidence>
<accession>A0ABD0MIB9</accession>
<organism evidence="4 5">
    <name type="scientific">Cirrhinus mrigala</name>
    <name type="common">Mrigala</name>
    <dbReference type="NCBI Taxonomy" id="683832"/>
    <lineage>
        <taxon>Eukaryota</taxon>
        <taxon>Metazoa</taxon>
        <taxon>Chordata</taxon>
        <taxon>Craniata</taxon>
        <taxon>Vertebrata</taxon>
        <taxon>Euteleostomi</taxon>
        <taxon>Actinopterygii</taxon>
        <taxon>Neopterygii</taxon>
        <taxon>Teleostei</taxon>
        <taxon>Ostariophysi</taxon>
        <taxon>Cypriniformes</taxon>
        <taxon>Cyprinidae</taxon>
        <taxon>Labeoninae</taxon>
        <taxon>Labeonini</taxon>
        <taxon>Cirrhinus</taxon>
    </lineage>
</organism>
<feature type="domain" description="Reverse transcriptase" evidence="3">
    <location>
        <begin position="569"/>
        <end position="835"/>
    </location>
</feature>
<dbReference type="PANTHER" id="PTHR47510">
    <property type="entry name" value="REVERSE TRANSCRIPTASE DOMAIN-CONTAINING PROTEIN"/>
    <property type="match status" value="1"/>
</dbReference>
<feature type="transmembrane region" description="Helical" evidence="2">
    <location>
        <begin position="874"/>
        <end position="895"/>
    </location>
</feature>
<dbReference type="Gene3D" id="3.60.10.10">
    <property type="entry name" value="Endonuclease/exonuclease/phosphatase"/>
    <property type="match status" value="1"/>
</dbReference>